<evidence type="ECO:0000256" key="5">
    <source>
        <dbReference type="ARBA" id="ARBA00023172"/>
    </source>
</evidence>
<reference evidence="8" key="1">
    <citation type="submission" date="2018-02" db="EMBL/GenBank/DDBJ databases">
        <authorList>
            <person name="Cohen D.B."/>
            <person name="Kent A.D."/>
        </authorList>
    </citation>
    <scope>NUCLEOTIDE SEQUENCE [LARGE SCALE GENOMIC DNA]</scope>
</reference>
<dbReference type="InterPro" id="IPR002176">
    <property type="entry name" value="X-over_junc_endoDNase_RuvC"/>
</dbReference>
<accession>A0A2P1JX93</accession>
<dbReference type="SUPFAM" id="SSF53098">
    <property type="entry name" value="Ribonuclease H-like"/>
    <property type="match status" value="1"/>
</dbReference>
<dbReference type="GO" id="GO:0006281">
    <property type="term" value="P:DNA repair"/>
    <property type="evidence" value="ECO:0007669"/>
    <property type="project" value="UniProtKB-KW"/>
</dbReference>
<organism evidence="7 8">
    <name type="scientific">Rhodococcus phage Finch</name>
    <dbReference type="NCBI Taxonomy" id="2094144"/>
    <lineage>
        <taxon>Viruses</taxon>
        <taxon>Duplodnaviria</taxon>
        <taxon>Heunggongvirae</taxon>
        <taxon>Uroviricota</taxon>
        <taxon>Caudoviricetes</taxon>
        <taxon>Finchvirus</taxon>
        <taxon>Finchvirus finch</taxon>
    </lineage>
</organism>
<comment type="similarity">
    <text evidence="1">Belongs to the RuvC family.</text>
</comment>
<evidence type="ECO:0000256" key="6">
    <source>
        <dbReference type="ARBA" id="ARBA00023204"/>
    </source>
</evidence>
<keyword evidence="6" id="KW-0234">DNA repair</keyword>
<dbReference type="InterPro" id="IPR012337">
    <property type="entry name" value="RNaseH-like_sf"/>
</dbReference>
<dbReference type="GO" id="GO:0004520">
    <property type="term" value="F:DNA endonuclease activity"/>
    <property type="evidence" value="ECO:0007669"/>
    <property type="project" value="InterPro"/>
</dbReference>
<dbReference type="PRINTS" id="PR00696">
    <property type="entry name" value="RSOLVASERUVC"/>
</dbReference>
<evidence type="ECO:0000256" key="2">
    <source>
        <dbReference type="ARBA" id="ARBA00022763"/>
    </source>
</evidence>
<keyword evidence="8" id="KW-1185">Reference proteome</keyword>
<dbReference type="GeneID" id="64766258"/>
<evidence type="ECO:0000313" key="8">
    <source>
        <dbReference type="Proteomes" id="UP000241290"/>
    </source>
</evidence>
<dbReference type="GO" id="GO:0006310">
    <property type="term" value="P:DNA recombination"/>
    <property type="evidence" value="ECO:0007669"/>
    <property type="project" value="UniProtKB-KW"/>
</dbReference>
<name>A0A2P1JX93_9CAUD</name>
<evidence type="ECO:0000256" key="3">
    <source>
        <dbReference type="ARBA" id="ARBA00022842"/>
    </source>
</evidence>
<protein>
    <submittedName>
        <fullName evidence="7">Resolvase</fullName>
    </submittedName>
</protein>
<keyword evidence="4" id="KW-0238">DNA-binding</keyword>
<dbReference type="GO" id="GO:0003677">
    <property type="term" value="F:DNA binding"/>
    <property type="evidence" value="ECO:0007669"/>
    <property type="project" value="UniProtKB-KW"/>
</dbReference>
<dbReference type="KEGG" id="vg:64766258"/>
<proteinExistence type="inferred from homology"/>
<dbReference type="Gene3D" id="3.30.420.10">
    <property type="entry name" value="Ribonuclease H-like superfamily/Ribonuclease H"/>
    <property type="match status" value="1"/>
</dbReference>
<evidence type="ECO:0000256" key="4">
    <source>
        <dbReference type="ARBA" id="ARBA00023125"/>
    </source>
</evidence>
<sequence length="200" mass="21583">MIQQVVGLDLSLTGTGIAVGGGGLGLDSVVTQKIGSKPHKSNPDWKDPSWDDRFDRTALLVNRIANYVPRGSLVLVEAPAYGAKGGSAHDRSGLWWMVFARLTYMGCTVVPTNVATVKTYATGKGNADKDEVLAAVVRRYAEINVTGNDIADAVTLMAIGLRLQGNPCDDLPQTHLRAMAKIKVEYERARHNEALAELHE</sequence>
<evidence type="ECO:0000313" key="7">
    <source>
        <dbReference type="EMBL" id="AVO24955.1"/>
    </source>
</evidence>
<dbReference type="RefSeq" id="YP_010059027.1">
    <property type="nucleotide sequence ID" value="NC_054724.1"/>
</dbReference>
<keyword evidence="5" id="KW-0233">DNA recombination</keyword>
<dbReference type="Proteomes" id="UP000241290">
    <property type="component" value="Genome"/>
</dbReference>
<keyword evidence="3" id="KW-0460">Magnesium</keyword>
<dbReference type="InterPro" id="IPR036397">
    <property type="entry name" value="RNaseH_sf"/>
</dbReference>
<gene>
    <name evidence="7" type="primary">5</name>
    <name evidence="7" type="ORF">SEA_FINCH_5</name>
</gene>
<dbReference type="EMBL" id="MG962366">
    <property type="protein sequence ID" value="AVO24955.1"/>
    <property type="molecule type" value="Genomic_DNA"/>
</dbReference>
<evidence type="ECO:0000256" key="1">
    <source>
        <dbReference type="ARBA" id="ARBA00009518"/>
    </source>
</evidence>
<keyword evidence="2" id="KW-0227">DNA damage</keyword>